<sequence>MEQSASGSAAMSMSSSDLKRRHRCRNICFATMGVLLFVIVLIVILIFTVFKPRNPVITIHSVALSNLKFSLDLTRLRVLFNATLDVDLSIKNSNKVGFKYADSAAYLNYRGQKIGEAPLPAGKISADGTAPMNLSVTIMADRLISDSKFFDDVSSGELPLNTFAEVSGKVNILNLIKFHVVSSSSCDVLVFLSNATVGDQSCNYNYKL</sequence>
<keyword evidence="1" id="KW-1133">Transmembrane helix</keyword>
<name>A0ABR2APB1_9ROSI</name>
<dbReference type="Proteomes" id="UP001472677">
    <property type="component" value="Unassembled WGS sequence"/>
</dbReference>
<dbReference type="InterPro" id="IPR055301">
    <property type="entry name" value="Lea14-like_2"/>
</dbReference>
<comment type="caution">
    <text evidence="3">The sequence shown here is derived from an EMBL/GenBank/DDBJ whole genome shotgun (WGS) entry which is preliminary data.</text>
</comment>
<keyword evidence="1" id="KW-0812">Transmembrane</keyword>
<gene>
    <name evidence="3" type="ORF">V6N12_019748</name>
</gene>
<protein>
    <recommendedName>
        <fullName evidence="2">Late embryogenesis abundant protein LEA-2 subgroup domain-containing protein</fullName>
    </recommendedName>
</protein>
<dbReference type="Pfam" id="PF03168">
    <property type="entry name" value="LEA_2"/>
    <property type="match status" value="1"/>
</dbReference>
<dbReference type="InterPro" id="IPR004864">
    <property type="entry name" value="LEA_2"/>
</dbReference>
<accession>A0ABR2APB1</accession>
<dbReference type="Gene3D" id="2.60.40.1820">
    <property type="match status" value="1"/>
</dbReference>
<reference evidence="3 4" key="1">
    <citation type="journal article" date="2024" name="G3 (Bethesda)">
        <title>Genome assembly of Hibiscus sabdariffa L. provides insights into metabolisms of medicinal natural products.</title>
        <authorList>
            <person name="Kim T."/>
        </authorList>
    </citation>
    <scope>NUCLEOTIDE SEQUENCE [LARGE SCALE GENOMIC DNA]</scope>
    <source>
        <strain evidence="3">TK-2024</strain>
        <tissue evidence="3">Old leaves</tissue>
    </source>
</reference>
<keyword evidence="4" id="KW-1185">Reference proteome</keyword>
<evidence type="ECO:0000256" key="1">
    <source>
        <dbReference type="SAM" id="Phobius"/>
    </source>
</evidence>
<evidence type="ECO:0000259" key="2">
    <source>
        <dbReference type="Pfam" id="PF03168"/>
    </source>
</evidence>
<feature type="domain" description="Late embryogenesis abundant protein LEA-2 subgroup" evidence="2">
    <location>
        <begin position="88"/>
        <end position="181"/>
    </location>
</feature>
<keyword evidence="1" id="KW-0472">Membrane</keyword>
<evidence type="ECO:0000313" key="4">
    <source>
        <dbReference type="Proteomes" id="UP001472677"/>
    </source>
</evidence>
<feature type="transmembrane region" description="Helical" evidence="1">
    <location>
        <begin position="27"/>
        <end position="50"/>
    </location>
</feature>
<dbReference type="EMBL" id="JBBPBM010000421">
    <property type="protein sequence ID" value="KAK8495641.1"/>
    <property type="molecule type" value="Genomic_DNA"/>
</dbReference>
<dbReference type="SUPFAM" id="SSF117070">
    <property type="entry name" value="LEA14-like"/>
    <property type="match status" value="1"/>
</dbReference>
<dbReference type="PANTHER" id="PTHR31852">
    <property type="entry name" value="LATE EMBRYOGENESIS ABUNDANT (LEA) HYDROXYPROLINE-RICH GLYCOPROTEIN FAMILY"/>
    <property type="match status" value="1"/>
</dbReference>
<evidence type="ECO:0000313" key="3">
    <source>
        <dbReference type="EMBL" id="KAK8495641.1"/>
    </source>
</evidence>
<organism evidence="3 4">
    <name type="scientific">Hibiscus sabdariffa</name>
    <name type="common">roselle</name>
    <dbReference type="NCBI Taxonomy" id="183260"/>
    <lineage>
        <taxon>Eukaryota</taxon>
        <taxon>Viridiplantae</taxon>
        <taxon>Streptophyta</taxon>
        <taxon>Embryophyta</taxon>
        <taxon>Tracheophyta</taxon>
        <taxon>Spermatophyta</taxon>
        <taxon>Magnoliopsida</taxon>
        <taxon>eudicotyledons</taxon>
        <taxon>Gunneridae</taxon>
        <taxon>Pentapetalae</taxon>
        <taxon>rosids</taxon>
        <taxon>malvids</taxon>
        <taxon>Malvales</taxon>
        <taxon>Malvaceae</taxon>
        <taxon>Malvoideae</taxon>
        <taxon>Hibiscus</taxon>
    </lineage>
</organism>
<proteinExistence type="predicted"/>